<evidence type="ECO:0000256" key="2">
    <source>
        <dbReference type="ARBA" id="ARBA00022692"/>
    </source>
</evidence>
<evidence type="ECO:0000256" key="4">
    <source>
        <dbReference type="ARBA" id="ARBA00022989"/>
    </source>
</evidence>
<keyword evidence="3 12" id="KW-0732">Signal</keyword>
<evidence type="ECO:0000256" key="8">
    <source>
        <dbReference type="ARBA" id="ARBA00024176"/>
    </source>
</evidence>
<evidence type="ECO:0000313" key="14">
    <source>
        <dbReference type="RefSeq" id="XP_015511301.1"/>
    </source>
</evidence>
<comment type="subunit">
    <text evidence="10">Interacts (via lumenal domain) with lysosomal protein MFSD1; the interaction starts while both proteins are still in the endoplasmic reticulum and is required for stabilization of MFSD1 in lysosomes but has no direct effect on its targeting to lysosomes or transporter activity.</text>
</comment>
<feature type="signal peptide" evidence="12">
    <location>
        <begin position="1"/>
        <end position="26"/>
    </location>
</feature>
<evidence type="ECO:0000256" key="10">
    <source>
        <dbReference type="ARBA" id="ARBA00044960"/>
    </source>
</evidence>
<evidence type="ECO:0000256" key="12">
    <source>
        <dbReference type="SAM" id="SignalP"/>
    </source>
</evidence>
<dbReference type="PANTHER" id="PTHR31981">
    <property type="entry name" value="GLYCOSYLATED LYSOSOMAL MEMBRANE PROTEIN"/>
    <property type="match status" value="1"/>
</dbReference>
<reference evidence="14" key="1">
    <citation type="submission" date="2025-08" db="UniProtKB">
        <authorList>
            <consortium name="RefSeq"/>
        </authorList>
    </citation>
    <scope>IDENTIFICATION</scope>
    <source>
        <tissue evidence="14">Thorax and Abdomen</tissue>
    </source>
</reference>
<keyword evidence="5 11" id="KW-0472">Membrane</keyword>
<feature type="transmembrane region" description="Helical" evidence="11">
    <location>
        <begin position="376"/>
        <end position="404"/>
    </location>
</feature>
<dbReference type="OrthoDB" id="6264340at2759"/>
<dbReference type="KEGG" id="nlo:107218067"/>
<keyword evidence="4 11" id="KW-1133">Transmembrane helix</keyword>
<sequence length="418" mass="47496">MSAKMNSYGLQLTLLFVLGIIELCSCSPKISQVTINPNCGQYCESSNVTTVYLRTESSTDSLHYVWDFSGKPSVLLAVTIPSAQLEVDWKKFLWGKEESLKFTEAPSYTFGITVLKIYEFNDVNDTGYMDNVRPENINVLHPKHFRWDRKSYSQNNDYFELSMEGTDYKSGSIQRNGTIKVLLNRFWKLDHSDIMPHMLHTENATQIDIIIDNFQTNSSFENSRFAVELLIIADHNLNSTMKIDVKKTLDDEHTPGIFEMVEITTPVCEVVNREEMCDKRIGEGYLQWRPVSYTDAQRDVTNSTEAIHYPLTPVANHAQSANNSLLYSYYGYNIENLLMQKVVVSLGSKGDGFYKKSNYSTWTFTIGYGSPPAEKFSLLVIMIISIGLGLPVVIMVAVGIYVCVRRRCTRSHTLSLNS</sequence>
<comment type="similarity">
    <text evidence="1">Belongs to the GLMP family.</text>
</comment>
<keyword evidence="13" id="KW-1185">Reference proteome</keyword>
<evidence type="ECO:0000256" key="9">
    <source>
        <dbReference type="ARBA" id="ARBA00024189"/>
    </source>
</evidence>
<dbReference type="Proteomes" id="UP000829291">
    <property type="component" value="Chromosome 6"/>
</dbReference>
<dbReference type="Pfam" id="PF15065">
    <property type="entry name" value="NCU-G1"/>
    <property type="match status" value="1"/>
</dbReference>
<comment type="function">
    <text evidence="8">Required to protect lysosomal transporter MFSD1 from lysosomal proteolysis and for MFSD1 lysosomal localization.</text>
</comment>
<comment type="subcellular location">
    <subcellularLocation>
        <location evidence="9">Lysosome membrane</location>
        <topology evidence="9">Single-pass type I membrane protein</topology>
        <orientation evidence="9">Lumenal side</orientation>
    </subcellularLocation>
</comment>
<accession>A0A6J0BAN7</accession>
<dbReference type="InterPro" id="IPR029382">
    <property type="entry name" value="NCU-G1"/>
</dbReference>
<evidence type="ECO:0000256" key="1">
    <source>
        <dbReference type="ARBA" id="ARBA00010599"/>
    </source>
</evidence>
<dbReference type="GeneID" id="107218067"/>
<evidence type="ECO:0000256" key="6">
    <source>
        <dbReference type="ARBA" id="ARBA00023180"/>
    </source>
</evidence>
<evidence type="ECO:0000256" key="7">
    <source>
        <dbReference type="ARBA" id="ARBA00023228"/>
    </source>
</evidence>
<keyword evidence="6" id="KW-0325">Glycoprotein</keyword>
<keyword evidence="7" id="KW-0458">Lysosome</keyword>
<dbReference type="AlphaFoldDB" id="A0A6J0BAN7"/>
<gene>
    <name evidence="14" type="primary">LOC107218067</name>
</gene>
<keyword evidence="2 11" id="KW-0812">Transmembrane</keyword>
<protein>
    <submittedName>
        <fullName evidence="14">Glycosylated lysosomal membrane protein</fullName>
    </submittedName>
</protein>
<dbReference type="RefSeq" id="XP_015511301.1">
    <property type="nucleotide sequence ID" value="XM_015655815.2"/>
</dbReference>
<feature type="chain" id="PRO_5026863643" evidence="12">
    <location>
        <begin position="27"/>
        <end position="418"/>
    </location>
</feature>
<evidence type="ECO:0000256" key="3">
    <source>
        <dbReference type="ARBA" id="ARBA00022729"/>
    </source>
</evidence>
<dbReference type="PANTHER" id="PTHR31981:SF1">
    <property type="entry name" value="GLYCOSYLATED LYSOSOMAL MEMBRANE PROTEIN"/>
    <property type="match status" value="1"/>
</dbReference>
<proteinExistence type="inferred from homology"/>
<evidence type="ECO:0000256" key="11">
    <source>
        <dbReference type="SAM" id="Phobius"/>
    </source>
</evidence>
<evidence type="ECO:0000313" key="13">
    <source>
        <dbReference type="Proteomes" id="UP000829291"/>
    </source>
</evidence>
<dbReference type="InParanoid" id="A0A6J0BAN7"/>
<evidence type="ECO:0000256" key="5">
    <source>
        <dbReference type="ARBA" id="ARBA00023136"/>
    </source>
</evidence>
<name>A0A6J0BAN7_NEOLC</name>
<dbReference type="GO" id="GO:0005765">
    <property type="term" value="C:lysosomal membrane"/>
    <property type="evidence" value="ECO:0007669"/>
    <property type="project" value="UniProtKB-SubCell"/>
</dbReference>
<organism evidence="14">
    <name type="scientific">Neodiprion lecontei</name>
    <name type="common">Redheaded pine sawfly</name>
    <dbReference type="NCBI Taxonomy" id="441921"/>
    <lineage>
        <taxon>Eukaryota</taxon>
        <taxon>Metazoa</taxon>
        <taxon>Ecdysozoa</taxon>
        <taxon>Arthropoda</taxon>
        <taxon>Hexapoda</taxon>
        <taxon>Insecta</taxon>
        <taxon>Pterygota</taxon>
        <taxon>Neoptera</taxon>
        <taxon>Endopterygota</taxon>
        <taxon>Hymenoptera</taxon>
        <taxon>Tenthredinoidea</taxon>
        <taxon>Diprionidae</taxon>
        <taxon>Diprioninae</taxon>
        <taxon>Neodiprion</taxon>
    </lineage>
</organism>